<evidence type="ECO:0000313" key="2">
    <source>
        <dbReference type="EMBL" id="CAJ1071083.1"/>
    </source>
</evidence>
<evidence type="ECO:0000256" key="1">
    <source>
        <dbReference type="SAM" id="MobiDB-lite"/>
    </source>
</evidence>
<feature type="compositionally biased region" description="Polar residues" evidence="1">
    <location>
        <begin position="76"/>
        <end position="86"/>
    </location>
</feature>
<accession>A0AAV1GCB2</accession>
<reference evidence="2" key="1">
    <citation type="submission" date="2023-08" db="EMBL/GenBank/DDBJ databases">
        <authorList>
            <person name="Alioto T."/>
            <person name="Alioto T."/>
            <person name="Gomez Garrido J."/>
        </authorList>
    </citation>
    <scope>NUCLEOTIDE SEQUENCE</scope>
</reference>
<feature type="region of interest" description="Disordered" evidence="1">
    <location>
        <begin position="57"/>
        <end position="99"/>
    </location>
</feature>
<name>A0AAV1GCB2_XYRNO</name>
<sequence length="126" mass="14144">MECQHLLFINTCTVDFYNNALGSILDVLDEPVRARMVTFSWSALWFTSKLQRMKAAGRVSERRHKSSGLTVHRLATKNTRGPTQSPSKRHGHGSSLSSSKNILEIPSSFFSPSITFSNLRPPHSQE</sequence>
<dbReference type="EMBL" id="OY660876">
    <property type="protein sequence ID" value="CAJ1071083.1"/>
    <property type="molecule type" value="Genomic_DNA"/>
</dbReference>
<organism evidence="2 3">
    <name type="scientific">Xyrichtys novacula</name>
    <name type="common">Pearly razorfish</name>
    <name type="synonym">Hemipteronotus novacula</name>
    <dbReference type="NCBI Taxonomy" id="13765"/>
    <lineage>
        <taxon>Eukaryota</taxon>
        <taxon>Metazoa</taxon>
        <taxon>Chordata</taxon>
        <taxon>Craniata</taxon>
        <taxon>Vertebrata</taxon>
        <taxon>Euteleostomi</taxon>
        <taxon>Actinopterygii</taxon>
        <taxon>Neopterygii</taxon>
        <taxon>Teleostei</taxon>
        <taxon>Neoteleostei</taxon>
        <taxon>Acanthomorphata</taxon>
        <taxon>Eupercaria</taxon>
        <taxon>Labriformes</taxon>
        <taxon>Labridae</taxon>
        <taxon>Xyrichtys</taxon>
    </lineage>
</organism>
<gene>
    <name evidence="2" type="ORF">XNOV1_A023670</name>
</gene>
<dbReference type="AlphaFoldDB" id="A0AAV1GCB2"/>
<dbReference type="Proteomes" id="UP001178508">
    <property type="component" value="Chromosome 13"/>
</dbReference>
<keyword evidence="3" id="KW-1185">Reference proteome</keyword>
<protein>
    <submittedName>
        <fullName evidence="2">Uncharacterized protein</fullName>
    </submittedName>
</protein>
<evidence type="ECO:0000313" key="3">
    <source>
        <dbReference type="Proteomes" id="UP001178508"/>
    </source>
</evidence>
<proteinExistence type="predicted"/>